<name>A0A8J9SET6_PHATR</name>
<comment type="similarity">
    <text evidence="1">Belongs to the CBP3 family.</text>
</comment>
<dbReference type="GO" id="GO:0005739">
    <property type="term" value="C:mitochondrion"/>
    <property type="evidence" value="ECO:0007669"/>
    <property type="project" value="TreeGrafter"/>
</dbReference>
<dbReference type="Gene3D" id="2.20.70.10">
    <property type="match status" value="1"/>
</dbReference>
<dbReference type="Pfam" id="PF00397">
    <property type="entry name" value="WW"/>
    <property type="match status" value="1"/>
</dbReference>
<feature type="domain" description="WW" evidence="2">
    <location>
        <begin position="193"/>
        <end position="226"/>
    </location>
</feature>
<dbReference type="SUPFAM" id="SSF51045">
    <property type="entry name" value="WW domain"/>
    <property type="match status" value="1"/>
</dbReference>
<dbReference type="InterPro" id="IPR036020">
    <property type="entry name" value="WW_dom_sf"/>
</dbReference>
<dbReference type="InterPro" id="IPR007129">
    <property type="entry name" value="Ubiqinol_cyt_c_chaperone_CPB3"/>
</dbReference>
<dbReference type="AlphaFoldDB" id="A0A8J9SET6"/>
<evidence type="ECO:0000256" key="1">
    <source>
        <dbReference type="ARBA" id="ARBA00006407"/>
    </source>
</evidence>
<sequence>MLKFFRMLSSRWYGPAGIGREFRPRHALLTLHLWFLHKRLAADEFDKETALMIQEELFNILWEDTTCRIRQQGVNELAVNKNLMKVQQYTFLHLTHYDHAYSAFLDKPEERLKELRKIVWMHIFVRDAQVERRTDQLDRIAWYIEANYQNIMMDWPDEYYRHARVKWVDLPDFSNLKDASGKIMEETPVHADDVLPHPWRRNITLKGTFYYWNPETMLSSWERPTE</sequence>
<dbReference type="PANTHER" id="PTHR12184:SF1">
    <property type="entry name" value="UBIQUINOL-CYTOCHROME-C REDUCTASE COMPLEX ASSEMBLY FACTOR 1"/>
    <property type="match status" value="1"/>
</dbReference>
<proteinExistence type="inferred from homology"/>
<reference evidence="3" key="1">
    <citation type="submission" date="2022-02" db="EMBL/GenBank/DDBJ databases">
        <authorList>
            <person name="Giguere J D."/>
        </authorList>
    </citation>
    <scope>NUCLEOTIDE SEQUENCE</scope>
    <source>
        <strain evidence="3">CCAP 1055/1</strain>
    </source>
</reference>
<dbReference type="SMART" id="SM00456">
    <property type="entry name" value="WW"/>
    <property type="match status" value="1"/>
</dbReference>
<dbReference type="PROSITE" id="PS50020">
    <property type="entry name" value="WW_DOMAIN_2"/>
    <property type="match status" value="1"/>
</dbReference>
<dbReference type="Pfam" id="PF03981">
    <property type="entry name" value="Ubiq_cyt_C_chap"/>
    <property type="match status" value="1"/>
</dbReference>
<dbReference type="PANTHER" id="PTHR12184">
    <property type="entry name" value="UBIQUINOL-CYTOCHROME C REDUCTASE COMPLEX ASSEMBLY FACTOR 1 FAMILY MEMBER"/>
    <property type="match status" value="1"/>
</dbReference>
<gene>
    <name evidence="3" type="ORF">PTTT1_LOCUS46129</name>
</gene>
<evidence type="ECO:0000259" key="2">
    <source>
        <dbReference type="PROSITE" id="PS50020"/>
    </source>
</evidence>
<accession>A0A8J9SET6</accession>
<dbReference type="PROSITE" id="PS01159">
    <property type="entry name" value="WW_DOMAIN_1"/>
    <property type="match status" value="1"/>
</dbReference>
<evidence type="ECO:0000313" key="3">
    <source>
        <dbReference type="EMBL" id="CAG9290865.1"/>
    </source>
</evidence>
<dbReference type="GO" id="GO:0034551">
    <property type="term" value="P:mitochondrial respiratory chain complex III assembly"/>
    <property type="evidence" value="ECO:0007669"/>
    <property type="project" value="TreeGrafter"/>
</dbReference>
<dbReference type="InterPro" id="IPR021150">
    <property type="entry name" value="Ubiq_cyt_c_chap"/>
</dbReference>
<organism evidence="3">
    <name type="scientific">Phaeodactylum tricornutum</name>
    <name type="common">Diatom</name>
    <dbReference type="NCBI Taxonomy" id="2850"/>
    <lineage>
        <taxon>Eukaryota</taxon>
        <taxon>Sar</taxon>
        <taxon>Stramenopiles</taxon>
        <taxon>Ochrophyta</taxon>
        <taxon>Bacillariophyta</taxon>
        <taxon>Bacillariophyceae</taxon>
        <taxon>Bacillariophycidae</taxon>
        <taxon>Naviculales</taxon>
        <taxon>Phaeodactylaceae</taxon>
        <taxon>Phaeodactylum</taxon>
    </lineage>
</organism>
<dbReference type="Proteomes" id="UP000836788">
    <property type="component" value="Chromosome 6"/>
</dbReference>
<dbReference type="EMBL" id="OU594947">
    <property type="protein sequence ID" value="CAG9290865.1"/>
    <property type="molecule type" value="Genomic_DNA"/>
</dbReference>
<dbReference type="CDD" id="cd00201">
    <property type="entry name" value="WW"/>
    <property type="match status" value="1"/>
</dbReference>
<protein>
    <recommendedName>
        <fullName evidence="2">WW domain-containing protein</fullName>
    </recommendedName>
</protein>
<dbReference type="InterPro" id="IPR001202">
    <property type="entry name" value="WW_dom"/>
</dbReference>